<evidence type="ECO:0000256" key="1">
    <source>
        <dbReference type="SAM" id="MobiDB-lite"/>
    </source>
</evidence>
<evidence type="ECO:0000313" key="2">
    <source>
        <dbReference type="EMBL" id="CAL5229362.1"/>
    </source>
</evidence>
<name>A0ABP1GB87_9CHLO</name>
<dbReference type="EMBL" id="CAXHTA020000020">
    <property type="protein sequence ID" value="CAL5229362.1"/>
    <property type="molecule type" value="Genomic_DNA"/>
</dbReference>
<protein>
    <submittedName>
        <fullName evidence="2">G12673 protein</fullName>
    </submittedName>
</protein>
<sequence length="497" mass="53150">MLRLATQRAELARGRAQRAHAVFQKREEPTRVSIYSAEDGPISATCSQSNQHAPLQGDAVGAPAIGHQPTSASPAAREKHMPAAHAQPQDCTGTGHCAGQGLHLVGSLGHHQQAQANQDPLYSVDLSATPQLHLPSTAEPAGEALHRSSGAEGRTQQLAQDPVRPGLSPATPAQLSQSFGCRRSTISSDKCSETFIEISTTAAAKHPLSSRGTPKHHAEASPLSLEENLHPNLPMRPPQAEAGRLASCLRASSSHAPLPLVPESLHCIGGSMRGDEPSARSQQLPSCCEAPEQPQAMALSLCVKEDAHPNILKVPSQDVTEEAAPRPRVFAHHAMAPPSSTSTLAAAKTTSALLSLRESPLSHAVAPPQGSKDNPHPLPSKGKPVRRPDWKKASPEKAHLWLMYKKVLYRGQGGGSADFQTMSSEVPKEIIKKRRPEFGKRSDLQITTKLEDDITIPWRARVGKHQRDKICLSEVPRAAQPARARGSCFPPGRIPAV</sequence>
<comment type="caution">
    <text evidence="2">The sequence shown here is derived from an EMBL/GenBank/DDBJ whole genome shotgun (WGS) entry which is preliminary data.</text>
</comment>
<feature type="region of interest" description="Disordered" evidence="1">
    <location>
        <begin position="133"/>
        <end position="179"/>
    </location>
</feature>
<reference evidence="2 3" key="1">
    <citation type="submission" date="2024-06" db="EMBL/GenBank/DDBJ databases">
        <authorList>
            <person name="Kraege A."/>
            <person name="Thomma B."/>
        </authorList>
    </citation>
    <scope>NUCLEOTIDE SEQUENCE [LARGE SCALE GENOMIC DNA]</scope>
</reference>
<keyword evidence="3" id="KW-1185">Reference proteome</keyword>
<gene>
    <name evidence="2" type="primary">g12673</name>
    <name evidence="2" type="ORF">VP750_LOCUS11268</name>
</gene>
<dbReference type="Proteomes" id="UP001497392">
    <property type="component" value="Unassembled WGS sequence"/>
</dbReference>
<feature type="region of interest" description="Disordered" evidence="1">
    <location>
        <begin position="46"/>
        <end position="90"/>
    </location>
</feature>
<proteinExistence type="predicted"/>
<accession>A0ABP1GB87</accession>
<feature type="region of interest" description="Disordered" evidence="1">
    <location>
        <begin position="359"/>
        <end position="391"/>
    </location>
</feature>
<evidence type="ECO:0000313" key="3">
    <source>
        <dbReference type="Proteomes" id="UP001497392"/>
    </source>
</evidence>
<organism evidence="2 3">
    <name type="scientific">Coccomyxa viridis</name>
    <dbReference type="NCBI Taxonomy" id="1274662"/>
    <lineage>
        <taxon>Eukaryota</taxon>
        <taxon>Viridiplantae</taxon>
        <taxon>Chlorophyta</taxon>
        <taxon>core chlorophytes</taxon>
        <taxon>Trebouxiophyceae</taxon>
        <taxon>Trebouxiophyceae incertae sedis</taxon>
        <taxon>Coccomyxaceae</taxon>
        <taxon>Coccomyxa</taxon>
    </lineage>
</organism>